<evidence type="ECO:0000256" key="3">
    <source>
        <dbReference type="ARBA" id="ARBA00022729"/>
    </source>
</evidence>
<feature type="signal peptide" evidence="6">
    <location>
        <begin position="1"/>
        <end position="22"/>
    </location>
</feature>
<feature type="domain" description="WxxW" evidence="7">
    <location>
        <begin position="434"/>
        <end position="518"/>
    </location>
</feature>
<name>A0A6J8EZL2_MYTCO</name>
<feature type="transmembrane region" description="Helical" evidence="5">
    <location>
        <begin position="589"/>
        <end position="612"/>
    </location>
</feature>
<dbReference type="InterPro" id="IPR025155">
    <property type="entry name" value="WxxW_domain"/>
</dbReference>
<keyword evidence="5" id="KW-0472">Membrane</keyword>
<dbReference type="PANTHER" id="PTHR37916">
    <property type="entry name" value="CHITIN-BINDING TYPE-4 DOMAIN-CONTAINING PROTEIN"/>
    <property type="match status" value="1"/>
</dbReference>
<organism evidence="8 9">
    <name type="scientific">Mytilus coruscus</name>
    <name type="common">Sea mussel</name>
    <dbReference type="NCBI Taxonomy" id="42192"/>
    <lineage>
        <taxon>Eukaryota</taxon>
        <taxon>Metazoa</taxon>
        <taxon>Spiralia</taxon>
        <taxon>Lophotrochozoa</taxon>
        <taxon>Mollusca</taxon>
        <taxon>Bivalvia</taxon>
        <taxon>Autobranchia</taxon>
        <taxon>Pteriomorphia</taxon>
        <taxon>Mytilida</taxon>
        <taxon>Mytiloidea</taxon>
        <taxon>Mytilidae</taxon>
        <taxon>Mytilinae</taxon>
        <taxon>Mytilus</taxon>
    </lineage>
</organism>
<dbReference type="PANTHER" id="PTHR37916:SF1">
    <property type="entry name" value="COPPER ACQUISITION FACTOR BIM1-LIKE DOMAIN-CONTAINING PROTEIN"/>
    <property type="match status" value="1"/>
</dbReference>
<feature type="domain" description="WxxW" evidence="7">
    <location>
        <begin position="155"/>
        <end position="240"/>
    </location>
</feature>
<sequence length="750" mass="85345">MGFKLRWYFFIAISHYFPFVMCIVCKQGLNFCDIENWASWEPCNSTCGQGLRKRQKIICCQYDLVTKCLESCGITRSWWDNNATEFMLCGTCMNEGIFDHSKNKCICSSDFRDYVLSKTSLTSFTKTSSLRTIPNFKSHKCVRSRWTPWINQDKPWVNKDNPNIDIGESDHEFLTPGELERFCNRGNITKVECMVDSEHPIPYYSTGDIVECCDKYRGLVCNNADNFPIPCNDYKIRYYCECPEETTKPTFAIKPAFKTTTNTKPTTIKHQKTFPVTIQPIDSTRHKHLVGSTTATAHQGSTKQVSPRLNFCDIENWATWEPCNSTCGQGLRKRQKIICCQYDLVTKCLESCGITRSWWENNATEFMSCGTCMNEGIFDHSKNKCICSSDFRDYVISKTSLTTFTKASSLRTLPTLKSHKCVSRWTPWINQDKPWVNKDNPNIDIGESDHEFLTPEELERFCNRGNITKVECMVDSEHPIPYYSTGELVNCDKYRGLVCNNVDNFPIPCNDYKIRYYCECPEETTKPTFAIKPTFKTTINTKPTPTKHQKTFPVTIQPIDSTRHKHLVGPTTVTADQGSTKQVSSIKTWAIILIATAGLVSIVMCCCFWCLIGCPTQRGSMTGLNTPASKDCILLKPPCGGRPAEPKNAAILRAGQNTTVTFQKNLNHFIQKSPGEFRVNLGVEGTQKFQSLAVVKDNNEPNLHLYTVPITVPSDRLKQTLVLQVVYVTNNPQAPPMFYQCRDVQIIDNF</sequence>
<evidence type="ECO:0000259" key="7">
    <source>
        <dbReference type="Pfam" id="PF13330"/>
    </source>
</evidence>
<feature type="chain" id="PRO_5026990719" description="WxxW domain-containing protein" evidence="6">
    <location>
        <begin position="23"/>
        <end position="750"/>
    </location>
</feature>
<evidence type="ECO:0000313" key="9">
    <source>
        <dbReference type="Proteomes" id="UP000507470"/>
    </source>
</evidence>
<evidence type="ECO:0000313" key="8">
    <source>
        <dbReference type="EMBL" id="CAC5425233.1"/>
    </source>
</evidence>
<evidence type="ECO:0000256" key="5">
    <source>
        <dbReference type="SAM" id="Phobius"/>
    </source>
</evidence>
<keyword evidence="5" id="KW-0812">Transmembrane</keyword>
<reference evidence="8 9" key="1">
    <citation type="submission" date="2020-06" db="EMBL/GenBank/DDBJ databases">
        <authorList>
            <person name="Li R."/>
            <person name="Bekaert M."/>
        </authorList>
    </citation>
    <scope>NUCLEOTIDE SEQUENCE [LARGE SCALE GENOMIC DNA]</scope>
    <source>
        <strain evidence="9">wild</strain>
    </source>
</reference>
<dbReference type="Proteomes" id="UP000507470">
    <property type="component" value="Unassembled WGS sequence"/>
</dbReference>
<evidence type="ECO:0000256" key="2">
    <source>
        <dbReference type="ARBA" id="ARBA00022525"/>
    </source>
</evidence>
<keyword evidence="2" id="KW-0964">Secreted</keyword>
<keyword evidence="9" id="KW-1185">Reference proteome</keyword>
<accession>A0A6J8EZL2</accession>
<protein>
    <recommendedName>
        <fullName evidence="7">WxxW domain-containing protein</fullName>
    </recommendedName>
</protein>
<keyword evidence="4" id="KW-0325">Glycoprotein</keyword>
<dbReference type="AlphaFoldDB" id="A0A6J8EZL2"/>
<comment type="subcellular location">
    <subcellularLocation>
        <location evidence="1">Secreted</location>
    </subcellularLocation>
</comment>
<evidence type="ECO:0000256" key="4">
    <source>
        <dbReference type="ARBA" id="ARBA00023180"/>
    </source>
</evidence>
<keyword evidence="5" id="KW-1133">Transmembrane helix</keyword>
<dbReference type="Pfam" id="PF13330">
    <property type="entry name" value="Mucin2_WxxW"/>
    <property type="match status" value="2"/>
</dbReference>
<gene>
    <name evidence="8" type="ORF">MCOR_57076</name>
</gene>
<evidence type="ECO:0000256" key="6">
    <source>
        <dbReference type="SAM" id="SignalP"/>
    </source>
</evidence>
<proteinExistence type="predicted"/>
<dbReference type="OrthoDB" id="6155248at2759"/>
<dbReference type="GO" id="GO:0005576">
    <property type="term" value="C:extracellular region"/>
    <property type="evidence" value="ECO:0007669"/>
    <property type="project" value="UniProtKB-SubCell"/>
</dbReference>
<dbReference type="InterPro" id="IPR000884">
    <property type="entry name" value="TSP1_rpt"/>
</dbReference>
<evidence type="ECO:0000256" key="1">
    <source>
        <dbReference type="ARBA" id="ARBA00004613"/>
    </source>
</evidence>
<dbReference type="Pfam" id="PF00090">
    <property type="entry name" value="TSP_1"/>
    <property type="match status" value="2"/>
</dbReference>
<keyword evidence="3 6" id="KW-0732">Signal</keyword>
<dbReference type="EMBL" id="CACVKT020010229">
    <property type="protein sequence ID" value="CAC5425233.1"/>
    <property type="molecule type" value="Genomic_DNA"/>
</dbReference>